<evidence type="ECO:0000313" key="2">
    <source>
        <dbReference type="EMBL" id="KAK3240766.1"/>
    </source>
</evidence>
<keyword evidence="1" id="KW-0472">Membrane</keyword>
<feature type="transmembrane region" description="Helical" evidence="1">
    <location>
        <begin position="6"/>
        <end position="27"/>
    </location>
</feature>
<comment type="caution">
    <text evidence="2">The sequence shown here is derived from an EMBL/GenBank/DDBJ whole genome shotgun (WGS) entry which is preliminary data.</text>
</comment>
<organism evidence="2 3">
    <name type="scientific">Cymbomonas tetramitiformis</name>
    <dbReference type="NCBI Taxonomy" id="36881"/>
    <lineage>
        <taxon>Eukaryota</taxon>
        <taxon>Viridiplantae</taxon>
        <taxon>Chlorophyta</taxon>
        <taxon>Pyramimonadophyceae</taxon>
        <taxon>Pyramimonadales</taxon>
        <taxon>Pyramimonadaceae</taxon>
        <taxon>Cymbomonas</taxon>
    </lineage>
</organism>
<reference evidence="2 3" key="1">
    <citation type="journal article" date="2015" name="Genome Biol. Evol.">
        <title>Comparative Genomics of a Bacterivorous Green Alga Reveals Evolutionary Causalities and Consequences of Phago-Mixotrophic Mode of Nutrition.</title>
        <authorList>
            <person name="Burns J.A."/>
            <person name="Paasch A."/>
            <person name="Narechania A."/>
            <person name="Kim E."/>
        </authorList>
    </citation>
    <scope>NUCLEOTIDE SEQUENCE [LARGE SCALE GENOMIC DNA]</scope>
    <source>
        <strain evidence="2 3">PLY_AMNH</strain>
    </source>
</reference>
<dbReference type="Proteomes" id="UP001190700">
    <property type="component" value="Unassembled WGS sequence"/>
</dbReference>
<keyword evidence="3" id="KW-1185">Reference proteome</keyword>
<protein>
    <submittedName>
        <fullName evidence="2">Uncharacterized protein</fullName>
    </submittedName>
</protein>
<accession>A0AAE0BQ94</accession>
<dbReference type="AlphaFoldDB" id="A0AAE0BQ94"/>
<keyword evidence="1" id="KW-0812">Transmembrane</keyword>
<evidence type="ECO:0000313" key="3">
    <source>
        <dbReference type="Proteomes" id="UP001190700"/>
    </source>
</evidence>
<dbReference type="EMBL" id="LGRX02033556">
    <property type="protein sequence ID" value="KAK3240766.1"/>
    <property type="molecule type" value="Genomic_DNA"/>
</dbReference>
<keyword evidence="1" id="KW-1133">Transmembrane helix</keyword>
<gene>
    <name evidence="2" type="ORF">CYMTET_49417</name>
</gene>
<proteinExistence type="predicted"/>
<name>A0AAE0BQ94_9CHLO</name>
<sequence>MAGQGISQSIICTASSTILCLIVFVAIGARIDFGSRGDVIPNALAGDKRQASLQRQGVGKLEKEASPILAATNVVEEYESAWPSAHPTWQPRGKWAAKWATVEAINQRMNKRTYPQGGLWSDGWYEIDDALGEIRVGVGNIACHSEDAWLGYIGGSLGFKLVEAMVEVIADGNQARRFRSVQARLWLAYPPGDEGISEEAVTGMTKWWKRGGEEVGRGVKEATNVGMACKDMVITAWDGGWIKGEEGVEGWWSFEEGWRAGDVGGIGGSERHTARGEAREVSDLGDWKLACEGSELKVVAMVDAEGLGVVEGTVGVGWGCGWG</sequence>
<evidence type="ECO:0000256" key="1">
    <source>
        <dbReference type="SAM" id="Phobius"/>
    </source>
</evidence>